<keyword evidence="7" id="KW-1185">Reference proteome</keyword>
<evidence type="ECO:0000313" key="6">
    <source>
        <dbReference type="EMBL" id="RNL38070.1"/>
    </source>
</evidence>
<evidence type="ECO:0000256" key="4">
    <source>
        <dbReference type="SAM" id="Phobius"/>
    </source>
</evidence>
<protein>
    <recommendedName>
        <fullName evidence="5">HTH luxR-type domain-containing protein</fullName>
    </recommendedName>
</protein>
<dbReference type="PANTHER" id="PTHR44688">
    <property type="entry name" value="DNA-BINDING TRANSCRIPTIONAL ACTIVATOR DEVR_DOSR"/>
    <property type="match status" value="1"/>
</dbReference>
<dbReference type="PROSITE" id="PS50043">
    <property type="entry name" value="HTH_LUXR_2"/>
    <property type="match status" value="1"/>
</dbReference>
<sequence>MALAEKAQGFFVQGLDMRSLRAMVGLASLLCAEQSFLFRPGIDQLFSGDSPLYPEAVAVPFMALFSLVFVVIGGKWRSVNKNRALQVGACICGIAGCVVSTATDWPGSALLATALFLLFSTTMLVAWMERLASVSSMGLRGVLVGQSASVLLGGFATSFLSYPLWAAVLLAALSVSLLLLDGSGGESEPLLAKQPEATISRRPVFGLLLVGFVVGCVQSSVAQDGTWNQWWNLGMGVLTLFLLWLFLCKVPDPGHGLALKVVLTLSFAALCLMLCFPGNGNAAFCLASSAFGLLWGVVYLIAIEVVRSTKQSPTRVFGVVGFMLYAGSVPVLWVSMAGGVAGDARFLGLLIGLLAGVTLWVFNDRSLDGLLRGSPESSFSAPSNVDAWNALASEYGLTPREVEIAMLYTQGRSAPFIAEQLVLSESTVKSHLAHSYAKTGVHSRQELISLLEATEADNRPLSR</sequence>
<dbReference type="Gene3D" id="1.10.10.10">
    <property type="entry name" value="Winged helix-like DNA-binding domain superfamily/Winged helix DNA-binding domain"/>
    <property type="match status" value="1"/>
</dbReference>
<feature type="transmembrane region" description="Helical" evidence="4">
    <location>
        <begin position="52"/>
        <end position="72"/>
    </location>
</feature>
<dbReference type="Pfam" id="PF00196">
    <property type="entry name" value="GerE"/>
    <property type="match status" value="1"/>
</dbReference>
<evidence type="ECO:0000256" key="1">
    <source>
        <dbReference type="ARBA" id="ARBA00023015"/>
    </source>
</evidence>
<feature type="domain" description="HTH luxR-type" evidence="5">
    <location>
        <begin position="387"/>
        <end position="455"/>
    </location>
</feature>
<dbReference type="GO" id="GO:0003677">
    <property type="term" value="F:DNA binding"/>
    <property type="evidence" value="ECO:0007669"/>
    <property type="project" value="UniProtKB-KW"/>
</dbReference>
<dbReference type="RefSeq" id="WP_123209549.1">
    <property type="nucleotide sequence ID" value="NZ_QIBX01000020.1"/>
</dbReference>
<evidence type="ECO:0000313" key="7">
    <source>
        <dbReference type="Proteomes" id="UP000269591"/>
    </source>
</evidence>
<evidence type="ECO:0000259" key="5">
    <source>
        <dbReference type="PROSITE" id="PS50043"/>
    </source>
</evidence>
<feature type="transmembrane region" description="Helical" evidence="4">
    <location>
        <begin position="257"/>
        <end position="275"/>
    </location>
</feature>
<gene>
    <name evidence="6" type="ORF">DMP06_09780</name>
</gene>
<keyword evidence="4" id="KW-0472">Membrane</keyword>
<dbReference type="InterPro" id="IPR036388">
    <property type="entry name" value="WH-like_DNA-bd_sf"/>
</dbReference>
<dbReference type="OrthoDB" id="9815744at2"/>
<name>A0A3N0ATY8_9ACTN</name>
<feature type="transmembrane region" description="Helical" evidence="4">
    <location>
        <begin position="84"/>
        <end position="103"/>
    </location>
</feature>
<dbReference type="SMART" id="SM00421">
    <property type="entry name" value="HTH_LUXR"/>
    <property type="match status" value="1"/>
</dbReference>
<feature type="transmembrane region" description="Helical" evidence="4">
    <location>
        <begin position="229"/>
        <end position="248"/>
    </location>
</feature>
<accession>A0A3N0ATY8</accession>
<dbReference type="PRINTS" id="PR00038">
    <property type="entry name" value="HTHLUXR"/>
</dbReference>
<dbReference type="Proteomes" id="UP000269591">
    <property type="component" value="Unassembled WGS sequence"/>
</dbReference>
<proteinExistence type="predicted"/>
<evidence type="ECO:0000256" key="3">
    <source>
        <dbReference type="ARBA" id="ARBA00023163"/>
    </source>
</evidence>
<keyword evidence="3" id="KW-0804">Transcription</keyword>
<feature type="transmembrane region" description="Helical" evidence="4">
    <location>
        <begin position="346"/>
        <end position="362"/>
    </location>
</feature>
<comment type="caution">
    <text evidence="6">The sequence shown here is derived from an EMBL/GenBank/DDBJ whole genome shotgun (WGS) entry which is preliminary data.</text>
</comment>
<keyword evidence="2" id="KW-0238">DNA-binding</keyword>
<dbReference type="InterPro" id="IPR016032">
    <property type="entry name" value="Sig_transdc_resp-reg_C-effctor"/>
</dbReference>
<dbReference type="CDD" id="cd06170">
    <property type="entry name" value="LuxR_C_like"/>
    <property type="match status" value="1"/>
</dbReference>
<feature type="transmembrane region" description="Helical" evidence="4">
    <location>
        <begin position="20"/>
        <end position="40"/>
    </location>
</feature>
<reference evidence="7" key="1">
    <citation type="submission" date="2018-05" db="EMBL/GenBank/DDBJ databases">
        <title>Genome Sequencing of selected type strains of the family Eggerthellaceae.</title>
        <authorList>
            <person name="Danylec N."/>
            <person name="Stoll D.A."/>
            <person name="Doetsch A."/>
            <person name="Huch M."/>
        </authorList>
    </citation>
    <scope>NUCLEOTIDE SEQUENCE [LARGE SCALE GENOMIC DNA]</scope>
    <source>
        <strain evidence="7">DSM 24851</strain>
    </source>
</reference>
<evidence type="ECO:0000256" key="2">
    <source>
        <dbReference type="ARBA" id="ARBA00023125"/>
    </source>
</evidence>
<keyword evidence="1" id="KW-0805">Transcription regulation</keyword>
<dbReference type="EMBL" id="QIBX01000020">
    <property type="protein sequence ID" value="RNL38070.1"/>
    <property type="molecule type" value="Genomic_DNA"/>
</dbReference>
<dbReference type="SUPFAM" id="SSF46894">
    <property type="entry name" value="C-terminal effector domain of the bipartite response regulators"/>
    <property type="match status" value="1"/>
</dbReference>
<organism evidence="6 7">
    <name type="scientific">Slackia equolifaciens</name>
    <dbReference type="NCBI Taxonomy" id="498718"/>
    <lineage>
        <taxon>Bacteria</taxon>
        <taxon>Bacillati</taxon>
        <taxon>Actinomycetota</taxon>
        <taxon>Coriobacteriia</taxon>
        <taxon>Eggerthellales</taxon>
        <taxon>Eggerthellaceae</taxon>
        <taxon>Slackia</taxon>
    </lineage>
</organism>
<dbReference type="InterPro" id="IPR000792">
    <property type="entry name" value="Tscrpt_reg_LuxR_C"/>
</dbReference>
<feature type="transmembrane region" description="Helical" evidence="4">
    <location>
        <begin position="314"/>
        <end position="334"/>
    </location>
</feature>
<keyword evidence="4" id="KW-0812">Transmembrane</keyword>
<feature type="transmembrane region" description="Helical" evidence="4">
    <location>
        <begin position="109"/>
        <end position="127"/>
    </location>
</feature>
<dbReference type="AlphaFoldDB" id="A0A3N0ATY8"/>
<keyword evidence="4" id="KW-1133">Transmembrane helix</keyword>
<feature type="transmembrane region" description="Helical" evidence="4">
    <location>
        <begin position="281"/>
        <end position="302"/>
    </location>
</feature>
<dbReference type="GO" id="GO:0006355">
    <property type="term" value="P:regulation of DNA-templated transcription"/>
    <property type="evidence" value="ECO:0007669"/>
    <property type="project" value="InterPro"/>
</dbReference>
<dbReference type="PANTHER" id="PTHR44688:SF16">
    <property type="entry name" value="DNA-BINDING TRANSCRIPTIONAL ACTIVATOR DEVR_DOSR"/>
    <property type="match status" value="1"/>
</dbReference>
<dbReference type="PROSITE" id="PS00622">
    <property type="entry name" value="HTH_LUXR_1"/>
    <property type="match status" value="1"/>
</dbReference>